<dbReference type="InterPro" id="IPR032710">
    <property type="entry name" value="NTF2-like_dom_sf"/>
</dbReference>
<dbReference type="SMART" id="SM00978">
    <property type="entry name" value="Tim44"/>
    <property type="match status" value="1"/>
</dbReference>
<keyword evidence="8" id="KW-1185">Reference proteome</keyword>
<feature type="region of interest" description="Disordered" evidence="5">
    <location>
        <begin position="28"/>
        <end position="76"/>
    </location>
</feature>
<evidence type="ECO:0000256" key="3">
    <source>
        <dbReference type="ARBA" id="ARBA00022946"/>
    </source>
</evidence>
<feature type="compositionally biased region" description="Basic and acidic residues" evidence="5">
    <location>
        <begin position="28"/>
        <end position="40"/>
    </location>
</feature>
<dbReference type="GO" id="GO:0051087">
    <property type="term" value="F:protein-folding chaperone binding"/>
    <property type="evidence" value="ECO:0007669"/>
    <property type="project" value="TreeGrafter"/>
</dbReference>
<reference evidence="7 8" key="1">
    <citation type="submission" date="2020-08" db="EMBL/GenBank/DDBJ databases">
        <title>Genomic Encyclopedia of Type Strains, Phase IV (KMG-IV): sequencing the most valuable type-strain genomes for metagenomic binning, comparative biology and taxonomic classification.</title>
        <authorList>
            <person name="Goeker M."/>
        </authorList>
    </citation>
    <scope>NUCLEOTIDE SEQUENCE [LARGE SCALE GENOMIC DNA]</scope>
    <source>
        <strain evidence="7 8">DSM 17507</strain>
    </source>
</reference>
<dbReference type="AlphaFoldDB" id="A0A7W7AAV0"/>
<dbReference type="InterPro" id="IPR039544">
    <property type="entry name" value="Tim44-like"/>
</dbReference>
<dbReference type="PIRSF" id="PIRSF031890">
    <property type="entry name" value="UCP031890_transporter_Tim44"/>
    <property type="match status" value="1"/>
</dbReference>
<dbReference type="PANTHER" id="PTHR10721:SF1">
    <property type="entry name" value="MITOCHONDRIAL IMPORT INNER MEMBRANE TRANSLOCASE SUBUNIT TIM44"/>
    <property type="match status" value="1"/>
</dbReference>
<evidence type="ECO:0000313" key="8">
    <source>
        <dbReference type="Proteomes" id="UP000538566"/>
    </source>
</evidence>
<accession>A0A7W7AAV0</accession>
<dbReference type="Pfam" id="PF04280">
    <property type="entry name" value="Tim44"/>
    <property type="match status" value="1"/>
</dbReference>
<sequence>MIVQIVILAMIAAFLGLRLYSVLGRRPEHDEEPMRRRIEQPDPSAQNPKGTQQPVTQQGGSAAPRSRELAAPETNTFDNSAEAGVRAIISADRRFDLAQFLAGSKGAYAMILEAFWRGDKDELAQLCDADVLAGFTSAIDARIAAGEVIDARVIRIEEARIVAASIEGRTARITVRFLADIASVTRNAEGQVIAGSLDDAIEARDLWTFRRDLTSRDPDWLLDETDEA</sequence>
<name>A0A7W7AAV0_9SPHN</name>
<dbReference type="GO" id="GO:0030150">
    <property type="term" value="P:protein import into mitochondrial matrix"/>
    <property type="evidence" value="ECO:0007669"/>
    <property type="project" value="TreeGrafter"/>
</dbReference>
<proteinExistence type="inferred from homology"/>
<dbReference type="InterPro" id="IPR016985">
    <property type="entry name" value="UCP031890_Tim44-rel"/>
</dbReference>
<protein>
    <submittedName>
        <fullName evidence="7">Putative lipid-binding transport protein (Tim44 family)</fullName>
    </submittedName>
</protein>
<gene>
    <name evidence="7" type="ORF">GGR37_001096</name>
</gene>
<dbReference type="PANTHER" id="PTHR10721">
    <property type="entry name" value="MITOCHONDRIAL IMPORT INNER MEMBRANE TRANSLOCASE SUBUNIT TIM44"/>
    <property type="match status" value="1"/>
</dbReference>
<dbReference type="NCBIfam" id="NF033779">
    <property type="entry name" value="Tim44_TimA_adap"/>
    <property type="match status" value="1"/>
</dbReference>
<evidence type="ECO:0000256" key="1">
    <source>
        <dbReference type="ARBA" id="ARBA00004370"/>
    </source>
</evidence>
<evidence type="ECO:0000256" key="2">
    <source>
        <dbReference type="ARBA" id="ARBA00009597"/>
    </source>
</evidence>
<comment type="subcellular location">
    <subcellularLocation>
        <location evidence="1">Membrane</location>
    </subcellularLocation>
</comment>
<comment type="similarity">
    <text evidence="2">Belongs to the Tim44 family.</text>
</comment>
<keyword evidence="4" id="KW-0472">Membrane</keyword>
<evidence type="ECO:0000313" key="7">
    <source>
        <dbReference type="EMBL" id="MBB4612837.1"/>
    </source>
</evidence>
<evidence type="ECO:0000259" key="6">
    <source>
        <dbReference type="SMART" id="SM00978"/>
    </source>
</evidence>
<dbReference type="InterPro" id="IPR007379">
    <property type="entry name" value="Tim44-like_dom"/>
</dbReference>
<feature type="compositionally biased region" description="Polar residues" evidence="5">
    <location>
        <begin position="43"/>
        <end position="60"/>
    </location>
</feature>
<evidence type="ECO:0000256" key="4">
    <source>
        <dbReference type="ARBA" id="ARBA00023136"/>
    </source>
</evidence>
<dbReference type="GO" id="GO:0016020">
    <property type="term" value="C:membrane"/>
    <property type="evidence" value="ECO:0007669"/>
    <property type="project" value="UniProtKB-SubCell"/>
</dbReference>
<dbReference type="Proteomes" id="UP000538566">
    <property type="component" value="Unassembled WGS sequence"/>
</dbReference>
<comment type="caution">
    <text evidence="7">The sequence shown here is derived from an EMBL/GenBank/DDBJ whole genome shotgun (WGS) entry which is preliminary data.</text>
</comment>
<dbReference type="Gene3D" id="3.10.450.240">
    <property type="match status" value="1"/>
</dbReference>
<dbReference type="EMBL" id="JACHOA010000002">
    <property type="protein sequence ID" value="MBB4612837.1"/>
    <property type="molecule type" value="Genomic_DNA"/>
</dbReference>
<dbReference type="RefSeq" id="WP_181447299.1">
    <property type="nucleotide sequence ID" value="NZ_JACHOA010000002.1"/>
</dbReference>
<dbReference type="SUPFAM" id="SSF54427">
    <property type="entry name" value="NTF2-like"/>
    <property type="match status" value="1"/>
</dbReference>
<keyword evidence="3" id="KW-0809">Transit peptide</keyword>
<evidence type="ECO:0000256" key="5">
    <source>
        <dbReference type="SAM" id="MobiDB-lite"/>
    </source>
</evidence>
<feature type="domain" description="Tim44-like" evidence="6">
    <location>
        <begin position="81"/>
        <end position="227"/>
    </location>
</feature>
<organism evidence="7 8">
    <name type="scientific">Novosphingobium taihuense</name>
    <dbReference type="NCBI Taxonomy" id="260085"/>
    <lineage>
        <taxon>Bacteria</taxon>
        <taxon>Pseudomonadati</taxon>
        <taxon>Pseudomonadota</taxon>
        <taxon>Alphaproteobacteria</taxon>
        <taxon>Sphingomonadales</taxon>
        <taxon>Sphingomonadaceae</taxon>
        <taxon>Novosphingobium</taxon>
    </lineage>
</organism>